<evidence type="ECO:0000259" key="9">
    <source>
        <dbReference type="PROSITE" id="PS50928"/>
    </source>
</evidence>
<dbReference type="EMBL" id="JAPZVI010000054">
    <property type="protein sequence ID" value="MCZ8405844.1"/>
    <property type="molecule type" value="Genomic_DNA"/>
</dbReference>
<keyword evidence="4" id="KW-1003">Cell membrane</keyword>
<evidence type="ECO:0000256" key="3">
    <source>
        <dbReference type="ARBA" id="ARBA00022448"/>
    </source>
</evidence>
<dbReference type="RefSeq" id="WP_006387544.1">
    <property type="nucleotide sequence ID" value="NZ_AP028040.1"/>
</dbReference>
<evidence type="ECO:0000256" key="2">
    <source>
        <dbReference type="ARBA" id="ARBA00010072"/>
    </source>
</evidence>
<dbReference type="InterPro" id="IPR035906">
    <property type="entry name" value="MetI-like_sf"/>
</dbReference>
<dbReference type="OrthoDB" id="9808531at2"/>
<comment type="subcellular location">
    <subcellularLocation>
        <location evidence="1">Cell inner membrane</location>
        <topology evidence="1">Multi-pass membrane protein</topology>
    </subcellularLocation>
    <subcellularLocation>
        <location evidence="8">Cell membrane</location>
        <topology evidence="8">Multi-pass membrane protein</topology>
    </subcellularLocation>
</comment>
<evidence type="ECO:0000256" key="1">
    <source>
        <dbReference type="ARBA" id="ARBA00004429"/>
    </source>
</evidence>
<dbReference type="PANTHER" id="PTHR30614:SF34">
    <property type="entry name" value="BLR6398 PROTEIN"/>
    <property type="match status" value="1"/>
</dbReference>
<comment type="caution">
    <text evidence="10">The sequence shown here is derived from an EMBL/GenBank/DDBJ whole genome shotgun (WGS) entry which is preliminary data.</text>
</comment>
<comment type="similarity">
    <text evidence="2">Belongs to the binding-protein-dependent transport system permease family. HisMQ subfamily.</text>
</comment>
<dbReference type="PANTHER" id="PTHR30614">
    <property type="entry name" value="MEMBRANE COMPONENT OF AMINO ACID ABC TRANSPORTER"/>
    <property type="match status" value="1"/>
</dbReference>
<name>A0A0D6ICX8_ALCXX</name>
<evidence type="ECO:0000256" key="7">
    <source>
        <dbReference type="ARBA" id="ARBA00023136"/>
    </source>
</evidence>
<evidence type="ECO:0000313" key="12">
    <source>
        <dbReference type="Proteomes" id="UP000187251"/>
    </source>
</evidence>
<proteinExistence type="inferred from homology"/>
<dbReference type="InterPro" id="IPR010065">
    <property type="entry name" value="AA_ABC_transptr_permease_3TM"/>
</dbReference>
<evidence type="ECO:0000256" key="5">
    <source>
        <dbReference type="ARBA" id="ARBA00022692"/>
    </source>
</evidence>
<evidence type="ECO:0000256" key="4">
    <source>
        <dbReference type="ARBA" id="ARBA00022475"/>
    </source>
</evidence>
<feature type="domain" description="ABC transmembrane type-1" evidence="9">
    <location>
        <begin position="20"/>
        <end position="215"/>
    </location>
</feature>
<protein>
    <submittedName>
        <fullName evidence="10">Amino acid ABC transporter permease</fullName>
    </submittedName>
</protein>
<evidence type="ECO:0000313" key="11">
    <source>
        <dbReference type="EMBL" id="OMG76198.1"/>
    </source>
</evidence>
<dbReference type="InterPro" id="IPR043429">
    <property type="entry name" value="ArtM/GltK/GlnP/TcyL/YhdX-like"/>
</dbReference>
<dbReference type="EMBL" id="MJMN01000064">
    <property type="protein sequence ID" value="OMG76198.1"/>
    <property type="molecule type" value="Genomic_DNA"/>
</dbReference>
<dbReference type="GO" id="GO:0022857">
    <property type="term" value="F:transmembrane transporter activity"/>
    <property type="evidence" value="ECO:0007669"/>
    <property type="project" value="InterPro"/>
</dbReference>
<dbReference type="PATRIC" id="fig|85698.15.peg.1668"/>
<evidence type="ECO:0000313" key="13">
    <source>
        <dbReference type="Proteomes" id="UP001141992"/>
    </source>
</evidence>
<keyword evidence="5 8" id="KW-0812">Transmembrane</keyword>
<evidence type="ECO:0000256" key="8">
    <source>
        <dbReference type="RuleBase" id="RU363032"/>
    </source>
</evidence>
<feature type="transmembrane region" description="Helical" evidence="8">
    <location>
        <begin position="95"/>
        <end position="115"/>
    </location>
</feature>
<reference evidence="11 12" key="1">
    <citation type="submission" date="2016-09" db="EMBL/GenBank/DDBJ databases">
        <title>Phylogenomics of Achromobacter.</title>
        <authorList>
            <person name="Jeukens J."/>
            <person name="Freschi L."/>
            <person name="Vincent A.T."/>
            <person name="Emond-Rheault J.-G."/>
            <person name="Kukavica-Ibrulj I."/>
            <person name="Charette S.J."/>
            <person name="Levesque R.C."/>
        </authorList>
    </citation>
    <scope>NUCLEOTIDE SEQUENCE [LARGE SCALE GENOMIC DNA]</scope>
    <source>
        <strain evidence="11 12">AUS488</strain>
    </source>
</reference>
<feature type="transmembrane region" description="Helical" evidence="8">
    <location>
        <begin position="191"/>
        <end position="209"/>
    </location>
</feature>
<evidence type="ECO:0000313" key="10">
    <source>
        <dbReference type="EMBL" id="MCZ8405844.1"/>
    </source>
</evidence>
<organism evidence="10 13">
    <name type="scientific">Alcaligenes xylosoxydans xylosoxydans</name>
    <name type="common">Achromobacter xylosoxidans</name>
    <dbReference type="NCBI Taxonomy" id="85698"/>
    <lineage>
        <taxon>Bacteria</taxon>
        <taxon>Pseudomonadati</taxon>
        <taxon>Pseudomonadota</taxon>
        <taxon>Betaproteobacteria</taxon>
        <taxon>Burkholderiales</taxon>
        <taxon>Alcaligenaceae</taxon>
        <taxon>Achromobacter</taxon>
    </lineage>
</organism>
<dbReference type="SUPFAM" id="SSF161098">
    <property type="entry name" value="MetI-like"/>
    <property type="match status" value="1"/>
</dbReference>
<keyword evidence="6 8" id="KW-1133">Transmembrane helix</keyword>
<accession>A0A0D6ICX8</accession>
<dbReference type="CDD" id="cd06261">
    <property type="entry name" value="TM_PBP2"/>
    <property type="match status" value="1"/>
</dbReference>
<dbReference type="eggNOG" id="COG0765">
    <property type="taxonomic scope" value="Bacteria"/>
</dbReference>
<dbReference type="Gene3D" id="1.10.3720.10">
    <property type="entry name" value="MetI-like"/>
    <property type="match status" value="1"/>
</dbReference>
<dbReference type="NCBIfam" id="TIGR01726">
    <property type="entry name" value="HEQRo_perm_3TM"/>
    <property type="match status" value="1"/>
</dbReference>
<dbReference type="GO" id="GO:0043190">
    <property type="term" value="C:ATP-binding cassette (ABC) transporter complex"/>
    <property type="evidence" value="ECO:0007669"/>
    <property type="project" value="InterPro"/>
</dbReference>
<gene>
    <name evidence="11" type="ORF">BIZ92_18120</name>
    <name evidence="10" type="ORF">O9570_30665</name>
</gene>
<reference evidence="10" key="2">
    <citation type="submission" date="2022-12" db="EMBL/GenBank/DDBJ databases">
        <authorList>
            <person name="Voronina O.L."/>
            <person name="Kunda M.S."/>
            <person name="Ryzhova N."/>
            <person name="Aksenova E.I."/>
        </authorList>
    </citation>
    <scope>NUCLEOTIDE SEQUENCE</scope>
    <source>
        <strain evidence="10">SCCH136:Ach223948</strain>
    </source>
</reference>
<dbReference type="Proteomes" id="UP000187251">
    <property type="component" value="Unassembled WGS sequence"/>
</dbReference>
<dbReference type="GeneID" id="75278453"/>
<feature type="transmembrane region" description="Helical" evidence="8">
    <location>
        <begin position="26"/>
        <end position="47"/>
    </location>
</feature>
<keyword evidence="7 8" id="KW-0472">Membrane</keyword>
<evidence type="ECO:0000256" key="6">
    <source>
        <dbReference type="ARBA" id="ARBA00022989"/>
    </source>
</evidence>
<dbReference type="Proteomes" id="UP001141992">
    <property type="component" value="Unassembled WGS sequence"/>
</dbReference>
<dbReference type="Pfam" id="PF00528">
    <property type="entry name" value="BPD_transp_1"/>
    <property type="match status" value="1"/>
</dbReference>
<dbReference type="KEGG" id="axx:ERS451415_04599"/>
<dbReference type="GO" id="GO:0006865">
    <property type="term" value="P:amino acid transport"/>
    <property type="evidence" value="ECO:0007669"/>
    <property type="project" value="TreeGrafter"/>
</dbReference>
<dbReference type="InterPro" id="IPR000515">
    <property type="entry name" value="MetI-like"/>
</dbReference>
<sequence>MLDSYLSTAGVVLPFLLKGFWETLKISFVAIIAGSLLGFVIGVIRSYRVRGLHQLLGLYIHVLRGTPFLVQLYIFYFVLPGTGIALLHWDSATAAFVSLSVYTSCYVAEIVSGAIRAVPRGQTEGAMTLGLRPLQILRLVILPQAMRLIVQPMSGVYVMLIKSTAILSVVGITELTRQGEVFIITFPAKSLFIYGLIAAIYFLYCYPLLRLATWLEKRLTGGLQGAGLN</sequence>
<dbReference type="PROSITE" id="PS50928">
    <property type="entry name" value="ABC_TM1"/>
    <property type="match status" value="1"/>
</dbReference>
<dbReference type="AlphaFoldDB" id="A0A0D6ICX8"/>
<keyword evidence="3 8" id="KW-0813">Transport</keyword>